<dbReference type="CDD" id="cd17324">
    <property type="entry name" value="MFS_NepI_like"/>
    <property type="match status" value="1"/>
</dbReference>
<feature type="domain" description="Major facilitator superfamily (MFS) profile" evidence="8">
    <location>
        <begin position="18"/>
        <end position="390"/>
    </location>
</feature>
<keyword evidence="4 7" id="KW-0812">Transmembrane</keyword>
<name>A0A1W1X4P0_9CLOT</name>
<accession>A0A1W1X4P0</accession>
<dbReference type="PROSITE" id="PS50850">
    <property type="entry name" value="MFS"/>
    <property type="match status" value="1"/>
</dbReference>
<dbReference type="InterPro" id="IPR020846">
    <property type="entry name" value="MFS_dom"/>
</dbReference>
<dbReference type="GO" id="GO:0005886">
    <property type="term" value="C:plasma membrane"/>
    <property type="evidence" value="ECO:0007669"/>
    <property type="project" value="UniProtKB-SubCell"/>
</dbReference>
<keyword evidence="10" id="KW-1185">Reference proteome</keyword>
<dbReference type="STRING" id="1121291.SAMN02745134_00627"/>
<protein>
    <submittedName>
        <fullName evidence="9">Predicted arabinose efflux permease, MFS family</fullName>
    </submittedName>
</protein>
<proteinExistence type="predicted"/>
<feature type="transmembrane region" description="Helical" evidence="7">
    <location>
        <begin position="251"/>
        <end position="270"/>
    </location>
</feature>
<keyword evidence="2" id="KW-0813">Transport</keyword>
<dbReference type="Pfam" id="PF07690">
    <property type="entry name" value="MFS_1"/>
    <property type="match status" value="1"/>
</dbReference>
<evidence type="ECO:0000256" key="6">
    <source>
        <dbReference type="ARBA" id="ARBA00023136"/>
    </source>
</evidence>
<evidence type="ECO:0000259" key="8">
    <source>
        <dbReference type="PROSITE" id="PS50850"/>
    </source>
</evidence>
<organism evidence="9 10">
    <name type="scientific">Clostridium acidisoli DSM 12555</name>
    <dbReference type="NCBI Taxonomy" id="1121291"/>
    <lineage>
        <taxon>Bacteria</taxon>
        <taxon>Bacillati</taxon>
        <taxon>Bacillota</taxon>
        <taxon>Clostridia</taxon>
        <taxon>Eubacteriales</taxon>
        <taxon>Clostridiaceae</taxon>
        <taxon>Clostridium</taxon>
    </lineage>
</organism>
<feature type="transmembrane region" description="Helical" evidence="7">
    <location>
        <begin position="170"/>
        <end position="190"/>
    </location>
</feature>
<dbReference type="EMBL" id="FWXH01000002">
    <property type="protein sequence ID" value="SMC18678.1"/>
    <property type="molecule type" value="Genomic_DNA"/>
</dbReference>
<evidence type="ECO:0000313" key="9">
    <source>
        <dbReference type="EMBL" id="SMC18678.1"/>
    </source>
</evidence>
<feature type="transmembrane region" description="Helical" evidence="7">
    <location>
        <begin position="142"/>
        <end position="164"/>
    </location>
</feature>
<sequence>MSDTIIDSNTMNRFPILELLALTITIFTAIMTETLPAGLLPQIGKSLGVSESLAGQLVTLYAIGSLIAAIPLITITRNWRRRPLLLIATCGLLIFNTITAISSNYMLTLIVRFFGGVFAGVLWGVIPGYARRMVSDNLKGRGLAIAMMGVPIALALGVPVGTFMGNIVGWHYIFAFMSILNLISVIWIIIKVPDYQGQSDKSTFSVLSIFKTSRVCPILFVIMTWILSHNIIYTYINPFLASLGMVNHIDLALFIFGISAIAGIWIVGIFIDRWLRLLVLVSIFVFLLDSILFGISINNLIAIYVCTAIWGLTFGGSSTLLSTALANTVPDEGVDIAMSISTTVWNLAIAGGGFVGGILLKSFGATSFLKVLFILLIFAFLIAYMSKKHGFTE</sequence>
<evidence type="ECO:0000256" key="4">
    <source>
        <dbReference type="ARBA" id="ARBA00022692"/>
    </source>
</evidence>
<dbReference type="OrthoDB" id="2810795at2"/>
<feature type="transmembrane region" description="Helical" evidence="7">
    <location>
        <begin position="52"/>
        <end position="72"/>
    </location>
</feature>
<feature type="transmembrane region" description="Helical" evidence="7">
    <location>
        <begin position="109"/>
        <end position="130"/>
    </location>
</feature>
<evidence type="ECO:0000256" key="3">
    <source>
        <dbReference type="ARBA" id="ARBA00022475"/>
    </source>
</evidence>
<dbReference type="RefSeq" id="WP_084113808.1">
    <property type="nucleotide sequence ID" value="NZ_FWXH01000002.1"/>
</dbReference>
<comment type="subcellular location">
    <subcellularLocation>
        <location evidence="1">Cell membrane</location>
        <topology evidence="1">Multi-pass membrane protein</topology>
    </subcellularLocation>
</comment>
<dbReference type="InterPro" id="IPR036259">
    <property type="entry name" value="MFS_trans_sf"/>
</dbReference>
<dbReference type="InterPro" id="IPR011701">
    <property type="entry name" value="MFS"/>
</dbReference>
<feature type="transmembrane region" description="Helical" evidence="7">
    <location>
        <begin position="336"/>
        <end position="359"/>
    </location>
</feature>
<dbReference type="GO" id="GO:0022857">
    <property type="term" value="F:transmembrane transporter activity"/>
    <property type="evidence" value="ECO:0007669"/>
    <property type="project" value="InterPro"/>
</dbReference>
<feature type="transmembrane region" description="Helical" evidence="7">
    <location>
        <begin position="301"/>
        <end position="324"/>
    </location>
</feature>
<dbReference type="Proteomes" id="UP000192468">
    <property type="component" value="Unassembled WGS sequence"/>
</dbReference>
<feature type="transmembrane region" description="Helical" evidence="7">
    <location>
        <begin position="365"/>
        <end position="385"/>
    </location>
</feature>
<dbReference type="AlphaFoldDB" id="A0A1W1X4P0"/>
<keyword evidence="6 7" id="KW-0472">Membrane</keyword>
<feature type="transmembrane region" description="Helical" evidence="7">
    <location>
        <begin position="277"/>
        <end position="295"/>
    </location>
</feature>
<dbReference type="InterPro" id="IPR050189">
    <property type="entry name" value="MFS_Efflux_Transporters"/>
</dbReference>
<feature type="transmembrane region" description="Helical" evidence="7">
    <location>
        <begin position="12"/>
        <end position="32"/>
    </location>
</feature>
<evidence type="ECO:0000256" key="7">
    <source>
        <dbReference type="SAM" id="Phobius"/>
    </source>
</evidence>
<gene>
    <name evidence="9" type="ORF">SAMN02745134_00627</name>
</gene>
<evidence type="ECO:0000256" key="1">
    <source>
        <dbReference type="ARBA" id="ARBA00004651"/>
    </source>
</evidence>
<evidence type="ECO:0000256" key="2">
    <source>
        <dbReference type="ARBA" id="ARBA00022448"/>
    </source>
</evidence>
<keyword evidence="5 7" id="KW-1133">Transmembrane helix</keyword>
<feature type="transmembrane region" description="Helical" evidence="7">
    <location>
        <begin position="215"/>
        <end position="236"/>
    </location>
</feature>
<dbReference type="Gene3D" id="1.20.1250.20">
    <property type="entry name" value="MFS general substrate transporter like domains"/>
    <property type="match status" value="1"/>
</dbReference>
<dbReference type="PANTHER" id="PTHR43124:SF3">
    <property type="entry name" value="CHLORAMPHENICOL EFFLUX PUMP RV0191"/>
    <property type="match status" value="1"/>
</dbReference>
<dbReference type="PANTHER" id="PTHR43124">
    <property type="entry name" value="PURINE EFFLUX PUMP PBUE"/>
    <property type="match status" value="1"/>
</dbReference>
<feature type="transmembrane region" description="Helical" evidence="7">
    <location>
        <begin position="84"/>
        <end position="103"/>
    </location>
</feature>
<evidence type="ECO:0000256" key="5">
    <source>
        <dbReference type="ARBA" id="ARBA00022989"/>
    </source>
</evidence>
<evidence type="ECO:0000313" key="10">
    <source>
        <dbReference type="Proteomes" id="UP000192468"/>
    </source>
</evidence>
<keyword evidence="3" id="KW-1003">Cell membrane</keyword>
<dbReference type="SUPFAM" id="SSF103473">
    <property type="entry name" value="MFS general substrate transporter"/>
    <property type="match status" value="1"/>
</dbReference>
<reference evidence="9 10" key="1">
    <citation type="submission" date="2017-04" db="EMBL/GenBank/DDBJ databases">
        <authorList>
            <person name="Afonso C.L."/>
            <person name="Miller P.J."/>
            <person name="Scott M.A."/>
            <person name="Spackman E."/>
            <person name="Goraichik I."/>
            <person name="Dimitrov K.M."/>
            <person name="Suarez D.L."/>
            <person name="Swayne D.E."/>
        </authorList>
    </citation>
    <scope>NUCLEOTIDE SEQUENCE [LARGE SCALE GENOMIC DNA]</scope>
    <source>
        <strain evidence="9 10">DSM 12555</strain>
    </source>
</reference>